<dbReference type="OrthoDB" id="5154110at2759"/>
<feature type="region of interest" description="Disordered" evidence="1">
    <location>
        <begin position="1"/>
        <end position="67"/>
    </location>
</feature>
<dbReference type="KEGG" id="pchm:VFPPC_18199"/>
<reference evidence="2 3" key="1">
    <citation type="journal article" date="2016" name="PLoS Pathog.">
        <title>Biosynthesis of antibiotic leucinostatins in bio-control fungus Purpureocillium lilacinum and their inhibition on phytophthora revealed by genome mining.</title>
        <authorList>
            <person name="Wang G."/>
            <person name="Liu Z."/>
            <person name="Lin R."/>
            <person name="Li E."/>
            <person name="Mao Z."/>
            <person name="Ling J."/>
            <person name="Yang Y."/>
            <person name="Yin W.B."/>
            <person name="Xie B."/>
        </authorList>
    </citation>
    <scope>NUCLEOTIDE SEQUENCE [LARGE SCALE GENOMIC DNA]</scope>
    <source>
        <strain evidence="2">170</strain>
    </source>
</reference>
<sequence length="196" mass="22155">MNDREGSSIIPNLHGSSNKRRRCKPREPADRGSDSNDEFVLTQKLPKASLHHHKQNPSHYIKSNRRVTKRRARDHENVSHTSGCENLDTTIASYEERLLSDAVLKCQRDNGTMTFQMQFTHTPSPCGIHTKHPQTLKRTNQSRSRAVKPRDAGLLNESSLTLKQGVPLRHQATPRTTTLISTGQNYWLNGVKTPSS</sequence>
<gene>
    <name evidence="2" type="ORF">VFPPC_18199</name>
</gene>
<accession>A0A219APW0</accession>
<dbReference type="RefSeq" id="XP_022285126.1">
    <property type="nucleotide sequence ID" value="XM_022429849.1"/>
</dbReference>
<name>A0A219APW0_METCM</name>
<organism evidence="2 3">
    <name type="scientific">Pochonia chlamydosporia 170</name>
    <dbReference type="NCBI Taxonomy" id="1380566"/>
    <lineage>
        <taxon>Eukaryota</taxon>
        <taxon>Fungi</taxon>
        <taxon>Dikarya</taxon>
        <taxon>Ascomycota</taxon>
        <taxon>Pezizomycotina</taxon>
        <taxon>Sordariomycetes</taxon>
        <taxon>Hypocreomycetidae</taxon>
        <taxon>Hypocreales</taxon>
        <taxon>Clavicipitaceae</taxon>
        <taxon>Pochonia</taxon>
    </lineage>
</organism>
<evidence type="ECO:0000256" key="1">
    <source>
        <dbReference type="SAM" id="MobiDB-lite"/>
    </source>
</evidence>
<dbReference type="GeneID" id="33937051"/>
<dbReference type="AlphaFoldDB" id="A0A219APW0"/>
<feature type="compositionally biased region" description="Basic residues" evidence="1">
    <location>
        <begin position="49"/>
        <end position="67"/>
    </location>
</feature>
<evidence type="ECO:0000313" key="2">
    <source>
        <dbReference type="EMBL" id="OWT42639.1"/>
    </source>
</evidence>
<comment type="caution">
    <text evidence="2">The sequence shown here is derived from an EMBL/GenBank/DDBJ whole genome shotgun (WGS) entry which is preliminary data.</text>
</comment>
<dbReference type="EMBL" id="LSBJ02000008">
    <property type="protein sequence ID" value="OWT42639.1"/>
    <property type="molecule type" value="Genomic_DNA"/>
</dbReference>
<evidence type="ECO:0000313" key="3">
    <source>
        <dbReference type="Proteomes" id="UP000078397"/>
    </source>
</evidence>
<proteinExistence type="predicted"/>
<keyword evidence="3" id="KW-1185">Reference proteome</keyword>
<feature type="compositionally biased region" description="Basic and acidic residues" evidence="1">
    <location>
        <begin position="25"/>
        <end position="34"/>
    </location>
</feature>
<dbReference type="Proteomes" id="UP000078397">
    <property type="component" value="Unassembled WGS sequence"/>
</dbReference>
<protein>
    <submittedName>
        <fullName evidence="2">Uncharacterized protein</fullName>
    </submittedName>
</protein>